<dbReference type="Ensembl" id="ENSGACT00000035783.1">
    <property type="protein sequence ID" value="ENSGACP00000068232.1"/>
    <property type="gene ID" value="ENSGACG00000032322.1"/>
</dbReference>
<keyword evidence="5" id="KW-0378">Hydrolase</keyword>
<dbReference type="InterPro" id="IPR036397">
    <property type="entry name" value="RNaseH_sf"/>
</dbReference>
<protein>
    <recommendedName>
        <fullName evidence="7">Gypsy retrotransposon integrase-like protein 1</fullName>
    </recommendedName>
</protein>
<dbReference type="PROSITE" id="PS50994">
    <property type="entry name" value="INTEGRASE"/>
    <property type="match status" value="1"/>
</dbReference>
<dbReference type="InterPro" id="IPR041373">
    <property type="entry name" value="RT_RNaseH"/>
</dbReference>
<evidence type="ECO:0000256" key="2">
    <source>
        <dbReference type="ARBA" id="ARBA00022695"/>
    </source>
</evidence>
<evidence type="ECO:0000256" key="4">
    <source>
        <dbReference type="ARBA" id="ARBA00022759"/>
    </source>
</evidence>
<dbReference type="CDD" id="cd09274">
    <property type="entry name" value="RNase_HI_RT_Ty3"/>
    <property type="match status" value="1"/>
</dbReference>
<dbReference type="SUPFAM" id="SSF56672">
    <property type="entry name" value="DNA/RNA polymerases"/>
    <property type="match status" value="1"/>
</dbReference>
<keyword evidence="4" id="KW-0255">Endonuclease</keyword>
<keyword evidence="3" id="KW-0540">Nuclease</keyword>
<dbReference type="InterPro" id="IPR001584">
    <property type="entry name" value="Integrase_cat-core"/>
</dbReference>
<name>A0AAQ4RZA9_GASAC</name>
<dbReference type="Pfam" id="PF17921">
    <property type="entry name" value="Integrase_H2C2"/>
    <property type="match status" value="1"/>
</dbReference>
<reference evidence="9 10" key="1">
    <citation type="journal article" date="2021" name="G3 (Bethesda)">
        <title>Improved contiguity of the threespine stickleback genome using long-read sequencing.</title>
        <authorList>
            <person name="Nath S."/>
            <person name="Shaw D.E."/>
            <person name="White M.A."/>
        </authorList>
    </citation>
    <scope>NUCLEOTIDE SEQUENCE [LARGE SCALE GENOMIC DNA]</scope>
    <source>
        <strain evidence="9 10">Lake Benthic</strain>
    </source>
</reference>
<evidence type="ECO:0000313" key="9">
    <source>
        <dbReference type="Ensembl" id="ENSGACP00000068232.1"/>
    </source>
</evidence>
<dbReference type="InterPro" id="IPR050951">
    <property type="entry name" value="Retrovirus_Pol_polyprotein"/>
</dbReference>
<dbReference type="AlphaFoldDB" id="A0AAQ4RZA9"/>
<dbReference type="InterPro" id="IPR043502">
    <property type="entry name" value="DNA/RNA_pol_sf"/>
</dbReference>
<evidence type="ECO:0000256" key="7">
    <source>
        <dbReference type="ARBA" id="ARBA00039658"/>
    </source>
</evidence>
<dbReference type="Gene3D" id="3.30.420.10">
    <property type="entry name" value="Ribonuclease H-like superfamily/Ribonuclease H"/>
    <property type="match status" value="1"/>
</dbReference>
<keyword evidence="6" id="KW-0695">RNA-directed DNA polymerase</keyword>
<dbReference type="FunFam" id="3.30.420.10:FF:000032">
    <property type="entry name" value="Retrovirus-related Pol polyprotein from transposon 297-like Protein"/>
    <property type="match status" value="1"/>
</dbReference>
<dbReference type="Pfam" id="PF17917">
    <property type="entry name" value="RT_RNaseH"/>
    <property type="match status" value="1"/>
</dbReference>
<dbReference type="InterPro" id="IPR012337">
    <property type="entry name" value="RNaseH-like_sf"/>
</dbReference>
<dbReference type="GO" id="GO:0003964">
    <property type="term" value="F:RNA-directed DNA polymerase activity"/>
    <property type="evidence" value="ECO:0007669"/>
    <property type="project" value="UniProtKB-KW"/>
</dbReference>
<evidence type="ECO:0000313" key="10">
    <source>
        <dbReference type="Proteomes" id="UP000007635"/>
    </source>
</evidence>
<organism evidence="9 10">
    <name type="scientific">Gasterosteus aculeatus aculeatus</name>
    <name type="common">three-spined stickleback</name>
    <dbReference type="NCBI Taxonomy" id="481459"/>
    <lineage>
        <taxon>Eukaryota</taxon>
        <taxon>Metazoa</taxon>
        <taxon>Chordata</taxon>
        <taxon>Craniata</taxon>
        <taxon>Vertebrata</taxon>
        <taxon>Euteleostomi</taxon>
        <taxon>Actinopterygii</taxon>
        <taxon>Neopterygii</taxon>
        <taxon>Teleostei</taxon>
        <taxon>Neoteleostei</taxon>
        <taxon>Acanthomorphata</taxon>
        <taxon>Eupercaria</taxon>
        <taxon>Perciformes</taxon>
        <taxon>Cottioidei</taxon>
        <taxon>Gasterosteales</taxon>
        <taxon>Gasterosteidae</taxon>
        <taxon>Gasterosteus</taxon>
    </lineage>
</organism>
<dbReference type="GeneTree" id="ENSGT01050000244855"/>
<dbReference type="Gene3D" id="3.10.20.370">
    <property type="match status" value="1"/>
</dbReference>
<dbReference type="FunFam" id="3.10.20.370:FF:000001">
    <property type="entry name" value="Retrovirus-related Pol polyprotein from transposon 17.6-like protein"/>
    <property type="match status" value="1"/>
</dbReference>
<evidence type="ECO:0000256" key="1">
    <source>
        <dbReference type="ARBA" id="ARBA00022679"/>
    </source>
</evidence>
<dbReference type="GO" id="GO:0003676">
    <property type="term" value="F:nucleic acid binding"/>
    <property type="evidence" value="ECO:0007669"/>
    <property type="project" value="InterPro"/>
</dbReference>
<accession>A0AAQ4RZA9</accession>
<evidence type="ECO:0000256" key="5">
    <source>
        <dbReference type="ARBA" id="ARBA00022801"/>
    </source>
</evidence>
<dbReference type="Pfam" id="PF00665">
    <property type="entry name" value="rve"/>
    <property type="match status" value="1"/>
</dbReference>
<keyword evidence="2" id="KW-0548">Nucleotidyltransferase</keyword>
<evidence type="ECO:0000259" key="8">
    <source>
        <dbReference type="PROSITE" id="PS50994"/>
    </source>
</evidence>
<sequence>MTRFYWPGIRGDVRRRCASCPECQLVNAPAIPRAPLRPLPLVEVPFERIGMDLIGPFHRSARGHRFVLVLVDYATRYPEAVPLRNISAKSVAQALFQVISRVGIPKEILTDQGTSFMSRTLRELYGLLGTKSIRTSVYHPQTDGLVERMNKTLKSMIRKFISDDERNWDHWLDPLLFAVREVPQASTGFSPFELLFGRTPRGVLDLIKESWEEGPSPCKNEIQYVLDLRAKLHTLGQMSRENLLRAQERQQRLYDRGARLRRFTPGEKTDASNRGLGAVLSQEVGGVDRPVVYISRKLSEREARYSTVEKECLAIRWAVDSLRYYLLGRSFTLCSDHAPLQWLHRMKDANARITRWYLALQPFNFKVVHRPGAQMVVADFLSRPLE</sequence>
<keyword evidence="1" id="KW-0808">Transferase</keyword>
<dbReference type="PANTHER" id="PTHR37984">
    <property type="entry name" value="PROTEIN CBG26694"/>
    <property type="match status" value="1"/>
</dbReference>
<feature type="domain" description="Integrase catalytic" evidence="8">
    <location>
        <begin position="41"/>
        <end position="199"/>
    </location>
</feature>
<keyword evidence="10" id="KW-1185">Reference proteome</keyword>
<reference evidence="9" key="3">
    <citation type="submission" date="2025-09" db="UniProtKB">
        <authorList>
            <consortium name="Ensembl"/>
        </authorList>
    </citation>
    <scope>IDENTIFICATION</scope>
</reference>
<dbReference type="GO" id="GO:0004519">
    <property type="term" value="F:endonuclease activity"/>
    <property type="evidence" value="ECO:0007669"/>
    <property type="project" value="UniProtKB-KW"/>
</dbReference>
<proteinExistence type="predicted"/>
<reference evidence="9" key="2">
    <citation type="submission" date="2025-08" db="UniProtKB">
        <authorList>
            <consortium name="Ensembl"/>
        </authorList>
    </citation>
    <scope>IDENTIFICATION</scope>
</reference>
<dbReference type="InterPro" id="IPR041588">
    <property type="entry name" value="Integrase_H2C2"/>
</dbReference>
<dbReference type="Proteomes" id="UP000007635">
    <property type="component" value="Chromosome VIII"/>
</dbReference>
<dbReference type="GO" id="GO:0015074">
    <property type="term" value="P:DNA integration"/>
    <property type="evidence" value="ECO:0007669"/>
    <property type="project" value="InterPro"/>
</dbReference>
<evidence type="ECO:0000256" key="6">
    <source>
        <dbReference type="ARBA" id="ARBA00022918"/>
    </source>
</evidence>
<dbReference type="SUPFAM" id="SSF53098">
    <property type="entry name" value="Ribonuclease H-like"/>
    <property type="match status" value="1"/>
</dbReference>
<dbReference type="GO" id="GO:0016787">
    <property type="term" value="F:hydrolase activity"/>
    <property type="evidence" value="ECO:0007669"/>
    <property type="project" value="UniProtKB-KW"/>
</dbReference>
<dbReference type="PANTHER" id="PTHR37984:SF15">
    <property type="entry name" value="INTEGRASE CATALYTIC DOMAIN-CONTAINING PROTEIN"/>
    <property type="match status" value="1"/>
</dbReference>
<evidence type="ECO:0000256" key="3">
    <source>
        <dbReference type="ARBA" id="ARBA00022722"/>
    </source>
</evidence>